<dbReference type="VEuPathDB" id="TrichDB:TRFO_04207"/>
<accession>A0A1J4KH66</accession>
<dbReference type="SUPFAM" id="SSF48452">
    <property type="entry name" value="TPR-like"/>
    <property type="match status" value="3"/>
</dbReference>
<feature type="repeat" description="TPR" evidence="3">
    <location>
        <begin position="77"/>
        <end position="110"/>
    </location>
</feature>
<evidence type="ECO:0000256" key="3">
    <source>
        <dbReference type="PROSITE-ProRule" id="PRU00339"/>
    </source>
</evidence>
<dbReference type="Gene3D" id="1.25.40.1010">
    <property type="match status" value="1"/>
</dbReference>
<keyword evidence="1" id="KW-0677">Repeat</keyword>
<dbReference type="InterPro" id="IPR011990">
    <property type="entry name" value="TPR-like_helical_dom_sf"/>
</dbReference>
<evidence type="ECO:0000256" key="2">
    <source>
        <dbReference type="ARBA" id="ARBA00022803"/>
    </source>
</evidence>
<dbReference type="EMBL" id="MLAK01000605">
    <property type="protein sequence ID" value="OHT10689.1"/>
    <property type="molecule type" value="Genomic_DNA"/>
</dbReference>
<organism evidence="4 5">
    <name type="scientific">Tritrichomonas foetus</name>
    <dbReference type="NCBI Taxonomy" id="1144522"/>
    <lineage>
        <taxon>Eukaryota</taxon>
        <taxon>Metamonada</taxon>
        <taxon>Parabasalia</taxon>
        <taxon>Tritrichomonadida</taxon>
        <taxon>Tritrichomonadidae</taxon>
        <taxon>Tritrichomonas</taxon>
    </lineage>
</organism>
<keyword evidence="5" id="KW-1185">Reference proteome</keyword>
<dbReference type="GO" id="GO:0005737">
    <property type="term" value="C:cytoplasm"/>
    <property type="evidence" value="ECO:0007669"/>
    <property type="project" value="TreeGrafter"/>
</dbReference>
<evidence type="ECO:0000313" key="4">
    <source>
        <dbReference type="EMBL" id="OHT10689.1"/>
    </source>
</evidence>
<dbReference type="OrthoDB" id="10263032at2759"/>
<gene>
    <name evidence="4" type="ORF">TRFO_04207</name>
</gene>
<name>A0A1J4KH66_9EUKA</name>
<keyword evidence="2 3" id="KW-0802">TPR repeat</keyword>
<proteinExistence type="predicted"/>
<dbReference type="GeneID" id="94826464"/>
<evidence type="ECO:0000313" key="5">
    <source>
        <dbReference type="Proteomes" id="UP000179807"/>
    </source>
</evidence>
<dbReference type="InterPro" id="IPR021183">
    <property type="entry name" value="NatA_aux_su"/>
</dbReference>
<dbReference type="Gene3D" id="1.25.40.1040">
    <property type="match status" value="1"/>
</dbReference>
<dbReference type="PANTHER" id="PTHR22767:SF2">
    <property type="entry name" value="N(ALPHA)-ACETYLTRANSFERASE 15_16, ISOFORM A"/>
    <property type="match status" value="1"/>
</dbReference>
<dbReference type="PANTHER" id="PTHR22767">
    <property type="entry name" value="N-TERMINAL ACETYLTRANSFERASE-RELATED"/>
    <property type="match status" value="1"/>
</dbReference>
<dbReference type="PROSITE" id="PS50005">
    <property type="entry name" value="TPR"/>
    <property type="match status" value="1"/>
</dbReference>
<sequence>MTDAKAKQIAKSLSELSRLYDNNEYARGLRQVNKLLKTHPDHAELMAWKALFQQFTKDPNGATETITAAIRKDMRNAKIWKLQGIILREQSEYTKALQSFTMSNRIDPKDDAVLLELCNLHLYERNKDLFYQHAHKFLSSSTMSSSVVRYAVALHLKGSFQSAINFLNNYESHFQPTSSEDEINFRTELYLYHAAIYMDAGMFLDCLNYLATRSNDIRDKITMLEKMAECNIKQGLKADALQNIHQMLEFYPENGDYFNLLEKLLTPEEYIEELFKIKAKGSRFAQVRILELMDLNDTRFRELLKEYLVPYLIKGAPSLFITVSELSPEKLIVAKEIADEADVPITSIPIVKLFDANVFISRHEYENALHCVEEAIKHTPTCLEAYSLKLRILRRMGRIDESVEVGKTLAEADPNDRNSSTTYVNALLRGGKLKTAFSEAEPFSIDPNRNPKLLLTQYNDFHVRVADCTYRAKEYEIATRFYNDVLRHFENFRKSQYNYLAWGMRHVHSLYDVLKWANDLPKHPMLARALLGLMKIYFAKKDKTNLAPVALRATFSDHPHALAYAAVYFANNNEPLPALKCFIRCTGPWKFAAKHAIAKMMSNLPEKVPAIVKEVAKELYVEFNEEPKTFRERLSDARGRHLIGDATSKDLLVAACKECEYNYKEALDAYTVANNEMEDEQTATKVKDAVHAKYPTYQLVFEYEQSEIPVEIDDDN</sequence>
<reference evidence="4" key="1">
    <citation type="submission" date="2016-10" db="EMBL/GenBank/DDBJ databases">
        <authorList>
            <person name="Benchimol M."/>
            <person name="Almeida L.G."/>
            <person name="Vasconcelos A.T."/>
            <person name="Perreira-Neves A."/>
            <person name="Rosa I.A."/>
            <person name="Tasca T."/>
            <person name="Bogo M.R."/>
            <person name="de Souza W."/>
        </authorList>
    </citation>
    <scope>NUCLEOTIDE SEQUENCE [LARGE SCALE GENOMIC DNA]</scope>
    <source>
        <strain evidence="4">K</strain>
    </source>
</reference>
<dbReference type="RefSeq" id="XP_068363825.1">
    <property type="nucleotide sequence ID" value="XM_068491760.1"/>
</dbReference>
<dbReference type="Proteomes" id="UP000179807">
    <property type="component" value="Unassembled WGS sequence"/>
</dbReference>
<dbReference type="InterPro" id="IPR019734">
    <property type="entry name" value="TPR_rpt"/>
</dbReference>
<dbReference type="SMART" id="SM00028">
    <property type="entry name" value="TPR"/>
    <property type="match status" value="5"/>
</dbReference>
<dbReference type="AlphaFoldDB" id="A0A1J4KH66"/>
<protein>
    <submittedName>
        <fullName evidence="4">TPR Domain containing protein</fullName>
    </submittedName>
</protein>
<comment type="caution">
    <text evidence="4">The sequence shown here is derived from an EMBL/GenBank/DDBJ whole genome shotgun (WGS) entry which is preliminary data.</text>
</comment>
<dbReference type="Pfam" id="PF12569">
    <property type="entry name" value="NatA_aux_su"/>
    <property type="match status" value="1"/>
</dbReference>
<evidence type="ECO:0000256" key="1">
    <source>
        <dbReference type="ARBA" id="ARBA00022737"/>
    </source>
</evidence>